<dbReference type="InterPro" id="IPR020835">
    <property type="entry name" value="Catalase_sf"/>
</dbReference>
<proteinExistence type="predicted"/>
<keyword evidence="3" id="KW-1185">Reference proteome</keyword>
<organism evidence="2 3">
    <name type="scientific">Paractinoplanes pyxinae</name>
    <dbReference type="NCBI Taxonomy" id="2997416"/>
    <lineage>
        <taxon>Bacteria</taxon>
        <taxon>Bacillati</taxon>
        <taxon>Actinomycetota</taxon>
        <taxon>Actinomycetes</taxon>
        <taxon>Micromonosporales</taxon>
        <taxon>Micromonosporaceae</taxon>
        <taxon>Paractinoplanes</taxon>
    </lineage>
</organism>
<reference evidence="2" key="1">
    <citation type="submission" date="2022-11" db="EMBL/GenBank/DDBJ databases">
        <authorList>
            <person name="Somphong A."/>
            <person name="Phongsopitanun W."/>
        </authorList>
    </citation>
    <scope>NUCLEOTIDE SEQUENCE</scope>
    <source>
        <strain evidence="2">Pm04-4</strain>
    </source>
</reference>
<evidence type="ECO:0000313" key="2">
    <source>
        <dbReference type="EMBL" id="MCY1142125.1"/>
    </source>
</evidence>
<gene>
    <name evidence="2" type="ORF">OWR29_29370</name>
</gene>
<dbReference type="RefSeq" id="WP_267566531.1">
    <property type="nucleotide sequence ID" value="NZ_JAPNTZ010000011.1"/>
</dbReference>
<dbReference type="EMBL" id="JAPNTZ010000011">
    <property type="protein sequence ID" value="MCY1142125.1"/>
    <property type="molecule type" value="Genomic_DNA"/>
</dbReference>
<feature type="region of interest" description="Disordered" evidence="1">
    <location>
        <begin position="211"/>
        <end position="230"/>
    </location>
</feature>
<sequence>MKGPLLAAVAVALGVRVIRSRHRRFLHPDGRSFAAELTVWGTGRTEGADLLDHPARHDAVVRISKGAGTRGARADIRGVAIRLLGDRPFDLLFSTSGEGPFTRHLPAPRRTFDTFYGTILAYRTGTGRKLYLGTRPDEALGRTLGEITDGSLVLFADDRPFARLTFGGLLPPDVDAALAFDPVRNTSPDLHPTGTIHFTRALAYRLSQRWRGVDPSTPAPEAVERTALHR</sequence>
<protein>
    <recommendedName>
        <fullName evidence="4">Phosphodiesterase</fullName>
    </recommendedName>
</protein>
<comment type="caution">
    <text evidence="2">The sequence shown here is derived from an EMBL/GenBank/DDBJ whole genome shotgun (WGS) entry which is preliminary data.</text>
</comment>
<dbReference type="Proteomes" id="UP001151002">
    <property type="component" value="Unassembled WGS sequence"/>
</dbReference>
<dbReference type="SUPFAM" id="SSF56634">
    <property type="entry name" value="Heme-dependent catalase-like"/>
    <property type="match status" value="1"/>
</dbReference>
<evidence type="ECO:0008006" key="4">
    <source>
        <dbReference type="Google" id="ProtNLM"/>
    </source>
</evidence>
<accession>A0ABT4B926</accession>
<evidence type="ECO:0000313" key="3">
    <source>
        <dbReference type="Proteomes" id="UP001151002"/>
    </source>
</evidence>
<evidence type="ECO:0000256" key="1">
    <source>
        <dbReference type="SAM" id="MobiDB-lite"/>
    </source>
</evidence>
<name>A0ABT4B926_9ACTN</name>